<evidence type="ECO:0000313" key="2">
    <source>
        <dbReference type="Proteomes" id="UP000095767"/>
    </source>
</evidence>
<reference evidence="1 2" key="1">
    <citation type="submission" date="2016-09" db="EMBL/GenBank/DDBJ databases">
        <title>The draft genome of Dichanthelium oligosanthes: A C3 panicoid grass species.</title>
        <authorList>
            <person name="Studer A.J."/>
            <person name="Schnable J.C."/>
            <person name="Brutnell T.P."/>
        </authorList>
    </citation>
    <scope>NUCLEOTIDE SEQUENCE [LARGE SCALE GENOMIC DNA]</scope>
    <source>
        <strain evidence="2">cv. Kellogg 1175</strain>
        <tissue evidence="1">Leaf</tissue>
    </source>
</reference>
<dbReference type="AlphaFoldDB" id="A0A1E5VV30"/>
<protein>
    <submittedName>
        <fullName evidence="1">Uncharacterized protein</fullName>
    </submittedName>
</protein>
<accession>A0A1E5VV30</accession>
<organism evidence="1 2">
    <name type="scientific">Dichanthelium oligosanthes</name>
    <dbReference type="NCBI Taxonomy" id="888268"/>
    <lineage>
        <taxon>Eukaryota</taxon>
        <taxon>Viridiplantae</taxon>
        <taxon>Streptophyta</taxon>
        <taxon>Embryophyta</taxon>
        <taxon>Tracheophyta</taxon>
        <taxon>Spermatophyta</taxon>
        <taxon>Magnoliopsida</taxon>
        <taxon>Liliopsida</taxon>
        <taxon>Poales</taxon>
        <taxon>Poaceae</taxon>
        <taxon>PACMAD clade</taxon>
        <taxon>Panicoideae</taxon>
        <taxon>Panicodae</taxon>
        <taxon>Paniceae</taxon>
        <taxon>Dichantheliinae</taxon>
        <taxon>Dichanthelium</taxon>
    </lineage>
</organism>
<proteinExistence type="predicted"/>
<comment type="caution">
    <text evidence="1">The sequence shown here is derived from an EMBL/GenBank/DDBJ whole genome shotgun (WGS) entry which is preliminary data.</text>
</comment>
<sequence>MFRTPSTSPAEWSIASNDSLFSIQLPNSADMTPLYTDLYYDAAGFPHFPSLGREAALRLPSLSGSSTHSGGLCVRHDCARCSGSSGKTRKSVRFAAIESVSGDGKHSLVVSTYVTTDPIDRLLDGFFN</sequence>
<name>A0A1E5VV30_9POAL</name>
<gene>
    <name evidence="1" type="ORF">BAE44_0010030</name>
</gene>
<dbReference type="Proteomes" id="UP000095767">
    <property type="component" value="Unassembled WGS sequence"/>
</dbReference>
<evidence type="ECO:0000313" key="1">
    <source>
        <dbReference type="EMBL" id="OEL28950.1"/>
    </source>
</evidence>
<dbReference type="EMBL" id="LWDX02028778">
    <property type="protein sequence ID" value="OEL28950.1"/>
    <property type="molecule type" value="Genomic_DNA"/>
</dbReference>
<dbReference type="OrthoDB" id="676141at2759"/>
<keyword evidence="2" id="KW-1185">Reference proteome</keyword>